<sequence>MPHWRIGLNDAGPYLRETLRITPYQDINLWALPEPPEGEKLNQPYPILIKLAIYGSPHKQLTLQEIYTALEDRFEWFKDRRDEKAWKSARAACDQGGDNSEGDAEASSMPAGPSHFANRLSPAASDDSYIDPELRQVMLSVKVEPALDRAGLAPPVHIPSLDLLSSLLVIKPKCYLTILHRYREPDRWSDSNHGSGPNRGSTKSEQRWIWCMSESIVVVRRKLEYLRAP</sequence>
<dbReference type="InterPro" id="IPR001766">
    <property type="entry name" value="Fork_head_dom"/>
</dbReference>
<dbReference type="PROSITE" id="PS50039">
    <property type="entry name" value="FORK_HEAD_3"/>
    <property type="match status" value="1"/>
</dbReference>
<evidence type="ECO:0000256" key="1">
    <source>
        <dbReference type="ARBA" id="ARBA00023125"/>
    </source>
</evidence>
<reference evidence="5 6" key="1">
    <citation type="submission" date="2016-03" db="EMBL/GenBank/DDBJ databases">
        <title>Comparative genomics of the ectomycorrhizal sister species Rhizopogon vinicolor and Rhizopogon vesiculosus (Basidiomycota: Boletales) reveals a divergence of the mating type B locus.</title>
        <authorList>
            <person name="Mujic A.B."/>
            <person name="Kuo A."/>
            <person name="Tritt A."/>
            <person name="Lipzen A."/>
            <person name="Chen C."/>
            <person name="Johnson J."/>
            <person name="Sharma A."/>
            <person name="Barry K."/>
            <person name="Grigoriev I.V."/>
            <person name="Spatafora J.W."/>
        </authorList>
    </citation>
    <scope>NUCLEOTIDE SEQUENCE [LARGE SCALE GENOMIC DNA]</scope>
    <source>
        <strain evidence="5 6">AM-OR11-056</strain>
    </source>
</reference>
<keyword evidence="1 2" id="KW-0238">DNA-binding</keyword>
<dbReference type="EMBL" id="LVVM01000813">
    <property type="protein sequence ID" value="OJA19883.1"/>
    <property type="molecule type" value="Genomic_DNA"/>
</dbReference>
<dbReference type="Proteomes" id="UP000183567">
    <property type="component" value="Unassembled WGS sequence"/>
</dbReference>
<evidence type="ECO:0000313" key="5">
    <source>
        <dbReference type="EMBL" id="OJA19883.1"/>
    </source>
</evidence>
<dbReference type="AlphaFoldDB" id="A0A1J8QIX8"/>
<protein>
    <recommendedName>
        <fullName evidence="4">Fork-head domain-containing protein</fullName>
    </recommendedName>
</protein>
<dbReference type="Gene3D" id="1.10.10.10">
    <property type="entry name" value="Winged helix-like DNA-binding domain superfamily/Winged helix DNA-binding domain"/>
    <property type="match status" value="1"/>
</dbReference>
<dbReference type="InterPro" id="IPR036390">
    <property type="entry name" value="WH_DNA-bd_sf"/>
</dbReference>
<dbReference type="Pfam" id="PF00250">
    <property type="entry name" value="Forkhead"/>
    <property type="match status" value="1"/>
</dbReference>
<name>A0A1J8QIX8_9AGAM</name>
<proteinExistence type="predicted"/>
<feature type="domain" description="Fork-head" evidence="4">
    <location>
        <begin position="40"/>
        <end position="89"/>
    </location>
</feature>
<dbReference type="GO" id="GO:0005634">
    <property type="term" value="C:nucleus"/>
    <property type="evidence" value="ECO:0007669"/>
    <property type="project" value="UniProtKB-SubCell"/>
</dbReference>
<evidence type="ECO:0000256" key="3">
    <source>
        <dbReference type="SAM" id="MobiDB-lite"/>
    </source>
</evidence>
<comment type="caution">
    <text evidence="5">The sequence shown here is derived from an EMBL/GenBank/DDBJ whole genome shotgun (WGS) entry which is preliminary data.</text>
</comment>
<dbReference type="OrthoDB" id="5954824at2759"/>
<dbReference type="GO" id="GO:0043565">
    <property type="term" value="F:sequence-specific DNA binding"/>
    <property type="evidence" value="ECO:0007669"/>
    <property type="project" value="InterPro"/>
</dbReference>
<evidence type="ECO:0000259" key="4">
    <source>
        <dbReference type="PROSITE" id="PS50039"/>
    </source>
</evidence>
<feature type="region of interest" description="Disordered" evidence="3">
    <location>
        <begin position="92"/>
        <end position="118"/>
    </location>
</feature>
<organism evidence="5 6">
    <name type="scientific">Rhizopogon vesiculosus</name>
    <dbReference type="NCBI Taxonomy" id="180088"/>
    <lineage>
        <taxon>Eukaryota</taxon>
        <taxon>Fungi</taxon>
        <taxon>Dikarya</taxon>
        <taxon>Basidiomycota</taxon>
        <taxon>Agaricomycotina</taxon>
        <taxon>Agaricomycetes</taxon>
        <taxon>Agaricomycetidae</taxon>
        <taxon>Boletales</taxon>
        <taxon>Suillineae</taxon>
        <taxon>Rhizopogonaceae</taxon>
        <taxon>Rhizopogon</taxon>
    </lineage>
</organism>
<dbReference type="SUPFAM" id="SSF46785">
    <property type="entry name" value="Winged helix' DNA-binding domain"/>
    <property type="match status" value="1"/>
</dbReference>
<dbReference type="InterPro" id="IPR036388">
    <property type="entry name" value="WH-like_DNA-bd_sf"/>
</dbReference>
<dbReference type="GO" id="GO:0003700">
    <property type="term" value="F:DNA-binding transcription factor activity"/>
    <property type="evidence" value="ECO:0007669"/>
    <property type="project" value="InterPro"/>
</dbReference>
<gene>
    <name evidence="5" type="ORF">AZE42_09573</name>
</gene>
<keyword evidence="2" id="KW-0539">Nucleus</keyword>
<keyword evidence="6" id="KW-1185">Reference proteome</keyword>
<comment type="subcellular location">
    <subcellularLocation>
        <location evidence="2">Nucleus</location>
    </subcellularLocation>
</comment>
<accession>A0A1J8QIX8</accession>
<feature type="DNA-binding region" description="Fork-head" evidence="2">
    <location>
        <begin position="40"/>
        <end position="89"/>
    </location>
</feature>
<dbReference type="STRING" id="180088.A0A1J8QIX8"/>
<evidence type="ECO:0000313" key="6">
    <source>
        <dbReference type="Proteomes" id="UP000183567"/>
    </source>
</evidence>
<evidence type="ECO:0000256" key="2">
    <source>
        <dbReference type="PROSITE-ProRule" id="PRU00089"/>
    </source>
</evidence>